<evidence type="ECO:0000256" key="5">
    <source>
        <dbReference type="SAM" id="MobiDB-lite"/>
    </source>
</evidence>
<dbReference type="InterPro" id="IPR017907">
    <property type="entry name" value="Znf_RING_CS"/>
</dbReference>
<keyword evidence="6" id="KW-0732">Signal</keyword>
<dbReference type="PROSITE" id="PS00518">
    <property type="entry name" value="ZF_RING_1"/>
    <property type="match status" value="1"/>
</dbReference>
<evidence type="ECO:0000256" key="1">
    <source>
        <dbReference type="ARBA" id="ARBA00022723"/>
    </source>
</evidence>
<protein>
    <recommendedName>
        <fullName evidence="7">RING-type domain-containing protein</fullName>
    </recommendedName>
</protein>
<reference evidence="8 9" key="1">
    <citation type="submission" date="2019-01" db="EMBL/GenBank/DDBJ databases">
        <title>Nuclear Genome Assembly of the Microalgal Biofuel strain Nannochloropsis salina CCMP1776.</title>
        <authorList>
            <person name="Hovde B."/>
        </authorList>
    </citation>
    <scope>NUCLEOTIDE SEQUENCE [LARGE SCALE GENOMIC DNA]</scope>
    <source>
        <strain evidence="8 9">CCMP1776</strain>
    </source>
</reference>
<dbReference type="GO" id="GO:0008270">
    <property type="term" value="F:zinc ion binding"/>
    <property type="evidence" value="ECO:0007669"/>
    <property type="project" value="UniProtKB-KW"/>
</dbReference>
<evidence type="ECO:0000313" key="9">
    <source>
        <dbReference type="Proteomes" id="UP000355283"/>
    </source>
</evidence>
<keyword evidence="9" id="KW-1185">Reference proteome</keyword>
<proteinExistence type="predicted"/>
<dbReference type="InterPro" id="IPR001841">
    <property type="entry name" value="Znf_RING"/>
</dbReference>
<keyword evidence="2 4" id="KW-0863">Zinc-finger</keyword>
<keyword evidence="1" id="KW-0479">Metal-binding</keyword>
<organism evidence="8 9">
    <name type="scientific">Nannochloropsis salina CCMP1776</name>
    <dbReference type="NCBI Taxonomy" id="1027361"/>
    <lineage>
        <taxon>Eukaryota</taxon>
        <taxon>Sar</taxon>
        <taxon>Stramenopiles</taxon>
        <taxon>Ochrophyta</taxon>
        <taxon>Eustigmatophyceae</taxon>
        <taxon>Eustigmatales</taxon>
        <taxon>Monodopsidaceae</taxon>
        <taxon>Microchloropsis</taxon>
        <taxon>Microchloropsis salina</taxon>
    </lineage>
</organism>
<feature type="domain" description="RING-type" evidence="7">
    <location>
        <begin position="2"/>
        <end position="59"/>
    </location>
</feature>
<comment type="caution">
    <text evidence="8">The sequence shown here is derived from an EMBL/GenBank/DDBJ whole genome shotgun (WGS) entry which is preliminary data.</text>
</comment>
<evidence type="ECO:0000256" key="4">
    <source>
        <dbReference type="PROSITE-ProRule" id="PRU00175"/>
    </source>
</evidence>
<feature type="signal peptide" evidence="6">
    <location>
        <begin position="1"/>
        <end position="20"/>
    </location>
</feature>
<evidence type="ECO:0000259" key="7">
    <source>
        <dbReference type="PROSITE" id="PS50089"/>
    </source>
</evidence>
<dbReference type="PROSITE" id="PS50089">
    <property type="entry name" value="ZF_RING_2"/>
    <property type="match status" value="1"/>
</dbReference>
<feature type="chain" id="PRO_5020037721" description="RING-type domain-containing protein" evidence="6">
    <location>
        <begin position="21"/>
        <end position="119"/>
    </location>
</feature>
<dbReference type="AlphaFoldDB" id="A0A4D9CVP7"/>
<dbReference type="SMART" id="SM00184">
    <property type="entry name" value="RING"/>
    <property type="match status" value="1"/>
</dbReference>
<evidence type="ECO:0000256" key="3">
    <source>
        <dbReference type="ARBA" id="ARBA00022833"/>
    </source>
</evidence>
<dbReference type="InterPro" id="IPR013083">
    <property type="entry name" value="Znf_RING/FYVE/PHD"/>
</dbReference>
<feature type="region of interest" description="Disordered" evidence="5">
    <location>
        <begin position="75"/>
        <end position="119"/>
    </location>
</feature>
<feature type="compositionally biased region" description="Basic and acidic residues" evidence="5">
    <location>
        <begin position="76"/>
        <end position="86"/>
    </location>
</feature>
<dbReference type="EMBL" id="SDOX01000122">
    <property type="protein sequence ID" value="TFJ81563.1"/>
    <property type="molecule type" value="Genomic_DNA"/>
</dbReference>
<gene>
    <name evidence="8" type="ORF">NSK_006814</name>
</gene>
<evidence type="ECO:0000256" key="6">
    <source>
        <dbReference type="SAM" id="SignalP"/>
    </source>
</evidence>
<evidence type="ECO:0000256" key="2">
    <source>
        <dbReference type="ARBA" id="ARBA00022771"/>
    </source>
</evidence>
<evidence type="ECO:0000313" key="8">
    <source>
        <dbReference type="EMBL" id="TFJ81563.1"/>
    </source>
</evidence>
<dbReference type="SUPFAM" id="SSF57850">
    <property type="entry name" value="RING/U-box"/>
    <property type="match status" value="1"/>
</dbReference>
<sequence length="119" mass="12393">MCPICFHFFPSILVAASCCGHYVCYECLVGYVATRYGVSPADLPFLDVPFLFPLPCPLCASLEFAPTPVSRTAKIRSYEDEAREGEGPVLGGGEGGKDGGGKGSEVEGGSSPARSAAIL</sequence>
<accession>A0A4D9CVP7</accession>
<keyword evidence="3" id="KW-0862">Zinc</keyword>
<dbReference type="Proteomes" id="UP000355283">
    <property type="component" value="Unassembled WGS sequence"/>
</dbReference>
<name>A0A4D9CVP7_9STRA</name>
<dbReference type="Gene3D" id="3.30.40.10">
    <property type="entry name" value="Zinc/RING finger domain, C3HC4 (zinc finger)"/>
    <property type="match status" value="1"/>
</dbReference>